<evidence type="ECO:0000313" key="3">
    <source>
        <dbReference type="Proteomes" id="UP000238730"/>
    </source>
</evidence>
<reference evidence="2 3" key="1">
    <citation type="submission" date="2016-12" db="EMBL/GenBank/DDBJ databases">
        <title>Diversity of luminous bacteria.</title>
        <authorList>
            <person name="Yoshizawa S."/>
            <person name="Kogure K."/>
        </authorList>
    </citation>
    <scope>NUCLEOTIDE SEQUENCE [LARGE SCALE GENOMIC DNA]</scope>
    <source>
        <strain evidence="2 3">LC1-200</strain>
    </source>
</reference>
<dbReference type="AlphaFoldDB" id="A0A2S7VLA5"/>
<evidence type="ECO:0000313" key="2">
    <source>
        <dbReference type="EMBL" id="PQJ62261.1"/>
    </source>
</evidence>
<dbReference type="Proteomes" id="UP000238730">
    <property type="component" value="Unassembled WGS sequence"/>
</dbReference>
<keyword evidence="1" id="KW-0732">Signal</keyword>
<name>A0A2S7VLA5_PHOAN</name>
<dbReference type="RefSeq" id="WP_105062076.1">
    <property type="nucleotide sequence ID" value="NZ_MSCJ01000003.1"/>
</dbReference>
<comment type="caution">
    <text evidence="2">The sequence shown here is derived from an EMBL/GenBank/DDBJ whole genome shotgun (WGS) entry which is preliminary data.</text>
</comment>
<dbReference type="EMBL" id="MSCJ01000003">
    <property type="protein sequence ID" value="PQJ62261.1"/>
    <property type="molecule type" value="Genomic_DNA"/>
</dbReference>
<protein>
    <submittedName>
        <fullName evidence="2">Uncharacterized protein</fullName>
    </submittedName>
</protein>
<accession>A0A2S7VLA5</accession>
<gene>
    <name evidence="2" type="ORF">BTO08_18650</name>
</gene>
<feature type="chain" id="PRO_5015516836" evidence="1">
    <location>
        <begin position="21"/>
        <end position="124"/>
    </location>
</feature>
<feature type="signal peptide" evidence="1">
    <location>
        <begin position="1"/>
        <end position="20"/>
    </location>
</feature>
<dbReference type="OrthoDB" id="9865305at2"/>
<proteinExistence type="predicted"/>
<evidence type="ECO:0000256" key="1">
    <source>
        <dbReference type="SAM" id="SignalP"/>
    </source>
</evidence>
<sequence length="124" mass="13740">MKTKIVLICSLFFASVMAFAGTINPFTITSQHEQQHKDYQSYSGDVVMQVNSGTVINFVGDSEHDEPNGMVYKGNVEASFPVSNMSKQTVLVSTDKLTVIQEHDHSIKLKADNLTVKYINKPAN</sequence>
<organism evidence="2 3">
    <name type="scientific">Photobacterium angustum</name>
    <dbReference type="NCBI Taxonomy" id="661"/>
    <lineage>
        <taxon>Bacteria</taxon>
        <taxon>Pseudomonadati</taxon>
        <taxon>Pseudomonadota</taxon>
        <taxon>Gammaproteobacteria</taxon>
        <taxon>Vibrionales</taxon>
        <taxon>Vibrionaceae</taxon>
        <taxon>Photobacterium</taxon>
    </lineage>
</organism>